<name>T0QXA8_SAPDV</name>
<feature type="compositionally biased region" description="Polar residues" evidence="1">
    <location>
        <begin position="21"/>
        <end position="45"/>
    </location>
</feature>
<keyword evidence="3" id="KW-1185">Reference proteome</keyword>
<dbReference type="EMBL" id="JH767139">
    <property type="protein sequence ID" value="EQC39321.1"/>
    <property type="molecule type" value="Genomic_DNA"/>
</dbReference>
<dbReference type="eggNOG" id="ENOG502SZ14">
    <property type="taxonomic scope" value="Eukaryota"/>
</dbReference>
<dbReference type="AlphaFoldDB" id="T0QXA8"/>
<evidence type="ECO:0000256" key="1">
    <source>
        <dbReference type="SAM" id="MobiDB-lite"/>
    </source>
</evidence>
<dbReference type="InParanoid" id="T0QXA8"/>
<organism evidence="2 3">
    <name type="scientific">Saprolegnia diclina (strain VS20)</name>
    <dbReference type="NCBI Taxonomy" id="1156394"/>
    <lineage>
        <taxon>Eukaryota</taxon>
        <taxon>Sar</taxon>
        <taxon>Stramenopiles</taxon>
        <taxon>Oomycota</taxon>
        <taxon>Saprolegniomycetes</taxon>
        <taxon>Saprolegniales</taxon>
        <taxon>Saprolegniaceae</taxon>
        <taxon>Saprolegnia</taxon>
    </lineage>
</organism>
<dbReference type="RefSeq" id="XP_008607382.1">
    <property type="nucleotide sequence ID" value="XM_008609160.1"/>
</dbReference>
<dbReference type="OrthoDB" id="72490at2759"/>
<evidence type="ECO:0000313" key="2">
    <source>
        <dbReference type="EMBL" id="EQC39321.1"/>
    </source>
</evidence>
<dbReference type="OMA" id="TMCEEHR"/>
<feature type="region of interest" description="Disordered" evidence="1">
    <location>
        <begin position="21"/>
        <end position="50"/>
    </location>
</feature>
<sequence length="189" mass="21240">MSVATYNSSSSVAFPVHFSTSTISPKNASSTPMMMRHPNSSSSSAAVRPGFRGKCRYKSGRCPNERTLKFNGEVHTMCEEHRIRHNNNQRKSDMKRRVKKHPEPATHSFVLQKREVQKALPGLHSPKTPTSACEVRDATTPERFSPMHVPCTDFELETSRTMSTEVVLSMEELEILHSILGLDDEELAL</sequence>
<accession>T0QXA8</accession>
<gene>
    <name evidence="2" type="ORF">SDRG_03526</name>
</gene>
<protein>
    <submittedName>
        <fullName evidence="2">Uncharacterized protein</fullName>
    </submittedName>
</protein>
<reference evidence="2 3" key="1">
    <citation type="submission" date="2012-04" db="EMBL/GenBank/DDBJ databases">
        <title>The Genome Sequence of Saprolegnia declina VS20.</title>
        <authorList>
            <consortium name="The Broad Institute Genome Sequencing Platform"/>
            <person name="Russ C."/>
            <person name="Nusbaum C."/>
            <person name="Tyler B."/>
            <person name="van West P."/>
            <person name="Dieguez-Uribeondo J."/>
            <person name="de Bruijn I."/>
            <person name="Tripathy S."/>
            <person name="Jiang R."/>
            <person name="Young S.K."/>
            <person name="Zeng Q."/>
            <person name="Gargeya S."/>
            <person name="Fitzgerald M."/>
            <person name="Haas B."/>
            <person name="Abouelleil A."/>
            <person name="Alvarado L."/>
            <person name="Arachchi H.M."/>
            <person name="Berlin A."/>
            <person name="Chapman S.B."/>
            <person name="Goldberg J."/>
            <person name="Griggs A."/>
            <person name="Gujja S."/>
            <person name="Hansen M."/>
            <person name="Howarth C."/>
            <person name="Imamovic A."/>
            <person name="Larimer J."/>
            <person name="McCowen C."/>
            <person name="Montmayeur A."/>
            <person name="Murphy C."/>
            <person name="Neiman D."/>
            <person name="Pearson M."/>
            <person name="Priest M."/>
            <person name="Roberts A."/>
            <person name="Saif S."/>
            <person name="Shea T."/>
            <person name="Sisk P."/>
            <person name="Sykes S."/>
            <person name="Wortman J."/>
            <person name="Nusbaum C."/>
            <person name="Birren B."/>
        </authorList>
    </citation>
    <scope>NUCLEOTIDE SEQUENCE [LARGE SCALE GENOMIC DNA]</scope>
    <source>
        <strain evidence="2 3">VS20</strain>
    </source>
</reference>
<dbReference type="GeneID" id="19944253"/>
<proteinExistence type="predicted"/>
<evidence type="ECO:0000313" key="3">
    <source>
        <dbReference type="Proteomes" id="UP000030762"/>
    </source>
</evidence>
<dbReference type="VEuPathDB" id="FungiDB:SDRG_03526"/>
<dbReference type="Proteomes" id="UP000030762">
    <property type="component" value="Unassembled WGS sequence"/>
</dbReference>